<dbReference type="EMBL" id="CYXY01000014">
    <property type="protein sequence ID" value="CUN06874.1"/>
    <property type="molecule type" value="Genomic_DNA"/>
</dbReference>
<dbReference type="RefSeq" id="WP_055073169.1">
    <property type="nucleotide sequence ID" value="NZ_CYXY01000014.1"/>
</dbReference>
<reference evidence="1 2" key="1">
    <citation type="submission" date="2015-09" db="EMBL/GenBank/DDBJ databases">
        <authorList>
            <consortium name="Pathogen Informatics"/>
        </authorList>
    </citation>
    <scope>NUCLEOTIDE SEQUENCE [LARGE SCALE GENOMIC DNA]</scope>
    <source>
        <strain evidence="1 2">2789STDY5834959</strain>
    </source>
</reference>
<evidence type="ECO:0000313" key="2">
    <source>
        <dbReference type="Proteomes" id="UP000095553"/>
    </source>
</evidence>
<protein>
    <submittedName>
        <fullName evidence="1">Uncharacterized protein</fullName>
    </submittedName>
</protein>
<dbReference type="Proteomes" id="UP000095553">
    <property type="component" value="Unassembled WGS sequence"/>
</dbReference>
<evidence type="ECO:0000313" key="1">
    <source>
        <dbReference type="EMBL" id="CUN06874.1"/>
    </source>
</evidence>
<accession>A0A173TWK1</accession>
<name>A0A173TWK1_ANAHA</name>
<proteinExistence type="predicted"/>
<dbReference type="AlphaFoldDB" id="A0A173TWK1"/>
<organism evidence="1 2">
    <name type="scientific">Anaerostipes hadrus</name>
    <dbReference type="NCBI Taxonomy" id="649756"/>
    <lineage>
        <taxon>Bacteria</taxon>
        <taxon>Bacillati</taxon>
        <taxon>Bacillota</taxon>
        <taxon>Clostridia</taxon>
        <taxon>Lachnospirales</taxon>
        <taxon>Lachnospiraceae</taxon>
        <taxon>Anaerostipes</taxon>
    </lineage>
</organism>
<gene>
    <name evidence="1" type="ORF">ERS852571_02329</name>
</gene>
<sequence length="72" mass="8408">MKKNKVINFAKNTLKNDRIVVVIPIFVYGINEICKTINNMMNQRYNLVINKGDFTIIMTKDSIENNNKITMQ</sequence>